<dbReference type="PANTHER" id="PTHR42850">
    <property type="entry name" value="METALLOPHOSPHOESTERASE"/>
    <property type="match status" value="1"/>
</dbReference>
<name>A0ABT9FGD5_9GAMM</name>
<dbReference type="Proteomes" id="UP001177212">
    <property type="component" value="Unassembled WGS sequence"/>
</dbReference>
<protein>
    <submittedName>
        <fullName evidence="2">Metallophosphoesterase</fullName>
    </submittedName>
</protein>
<reference evidence="2" key="1">
    <citation type="submission" date="2023-07" db="EMBL/GenBank/DDBJ databases">
        <title>Genome content predicts the carbon catabolic preferences of heterotrophic bacteria.</title>
        <authorList>
            <person name="Gralka M."/>
        </authorList>
    </citation>
    <scope>NUCLEOTIDE SEQUENCE</scope>
    <source>
        <strain evidence="2">4G09</strain>
    </source>
</reference>
<comment type="caution">
    <text evidence="2">The sequence shown here is derived from an EMBL/GenBank/DDBJ whole genome shotgun (WGS) entry which is preliminary data.</text>
</comment>
<dbReference type="InterPro" id="IPR029052">
    <property type="entry name" value="Metallo-depent_PP-like"/>
</dbReference>
<dbReference type="InterPro" id="IPR050126">
    <property type="entry name" value="Ap4A_hydrolase"/>
</dbReference>
<keyword evidence="3" id="KW-1185">Reference proteome</keyword>
<evidence type="ECO:0000313" key="2">
    <source>
        <dbReference type="EMBL" id="MDP2565839.1"/>
    </source>
</evidence>
<evidence type="ECO:0000313" key="3">
    <source>
        <dbReference type="Proteomes" id="UP001177212"/>
    </source>
</evidence>
<dbReference type="Pfam" id="PF00149">
    <property type="entry name" value="Metallophos"/>
    <property type="match status" value="1"/>
</dbReference>
<dbReference type="InterPro" id="IPR004843">
    <property type="entry name" value="Calcineurin-like_PHP"/>
</dbReference>
<dbReference type="PANTHER" id="PTHR42850:SF4">
    <property type="entry name" value="ZINC-DEPENDENT ENDOPOLYPHOSPHATASE"/>
    <property type="match status" value="1"/>
</dbReference>
<evidence type="ECO:0000259" key="1">
    <source>
        <dbReference type="Pfam" id="PF00149"/>
    </source>
</evidence>
<gene>
    <name evidence="2" type="ORF">Q8W34_14425</name>
</gene>
<dbReference type="RefSeq" id="WP_305472593.1">
    <property type="nucleotide sequence ID" value="NZ_JAUYVT010000014.1"/>
</dbReference>
<accession>A0ABT9FGD5</accession>
<dbReference type="Gene3D" id="3.60.21.10">
    <property type="match status" value="1"/>
</dbReference>
<dbReference type="EMBL" id="JAUYVT010000014">
    <property type="protein sequence ID" value="MDP2565839.1"/>
    <property type="molecule type" value="Genomic_DNA"/>
</dbReference>
<dbReference type="SUPFAM" id="SSF56300">
    <property type="entry name" value="Metallo-dependent phosphatases"/>
    <property type="match status" value="1"/>
</dbReference>
<organism evidence="2 3">
    <name type="scientific">Pseudoalteromonas marina</name>
    <dbReference type="NCBI Taxonomy" id="267375"/>
    <lineage>
        <taxon>Bacteria</taxon>
        <taxon>Pseudomonadati</taxon>
        <taxon>Pseudomonadota</taxon>
        <taxon>Gammaproteobacteria</taxon>
        <taxon>Alteromonadales</taxon>
        <taxon>Pseudoalteromonadaceae</taxon>
        <taxon>Pseudoalteromonas</taxon>
    </lineage>
</organism>
<proteinExistence type="predicted"/>
<feature type="domain" description="Calcineurin-like phosphoesterase" evidence="1">
    <location>
        <begin position="16"/>
        <end position="198"/>
    </location>
</feature>
<sequence>MQIARKHIFKKLSGGRVFALPDVHGELNLLNELLGKVNFDEENDKLITLGDTINRGPHSFETLDKLSKIKNSIHFLGNHEISLIRAFEKHWFSYDSPGIDTGKNEVWQNEVPIAKLKETIDRYIEKSAYCGTIQVNNTTFGISHGDATLEHWSPEILSGLGKEKLKAMICNRARYKNTNGNQYQGIIRGVDWTIHGHTINENITMFKNSIFLDVGAGSTTRAKKLAILDLNEFSKSKCIETSSTLVQE</sequence>